<sequence length="71" mass="8130">MGGVWKNIAGVYKVLGDLDIQPSQIIRWNGDNSCWESNYASPEGFFVSLLRMRIDRALHQVKMRTSKTSKE</sequence>
<dbReference type="EMBL" id="CM042010">
    <property type="protein sequence ID" value="KAI3779035.1"/>
    <property type="molecule type" value="Genomic_DNA"/>
</dbReference>
<protein>
    <submittedName>
        <fullName evidence="1">Uncharacterized protein</fullName>
    </submittedName>
</protein>
<evidence type="ECO:0000313" key="2">
    <source>
        <dbReference type="Proteomes" id="UP001055811"/>
    </source>
</evidence>
<organism evidence="1 2">
    <name type="scientific">Cichorium intybus</name>
    <name type="common">Chicory</name>
    <dbReference type="NCBI Taxonomy" id="13427"/>
    <lineage>
        <taxon>Eukaryota</taxon>
        <taxon>Viridiplantae</taxon>
        <taxon>Streptophyta</taxon>
        <taxon>Embryophyta</taxon>
        <taxon>Tracheophyta</taxon>
        <taxon>Spermatophyta</taxon>
        <taxon>Magnoliopsida</taxon>
        <taxon>eudicotyledons</taxon>
        <taxon>Gunneridae</taxon>
        <taxon>Pentapetalae</taxon>
        <taxon>asterids</taxon>
        <taxon>campanulids</taxon>
        <taxon>Asterales</taxon>
        <taxon>Asteraceae</taxon>
        <taxon>Cichorioideae</taxon>
        <taxon>Cichorieae</taxon>
        <taxon>Cichoriinae</taxon>
        <taxon>Cichorium</taxon>
    </lineage>
</organism>
<comment type="caution">
    <text evidence="1">The sequence shown here is derived from an EMBL/GenBank/DDBJ whole genome shotgun (WGS) entry which is preliminary data.</text>
</comment>
<gene>
    <name evidence="1" type="ORF">L2E82_08474</name>
</gene>
<evidence type="ECO:0000313" key="1">
    <source>
        <dbReference type="EMBL" id="KAI3779035.1"/>
    </source>
</evidence>
<proteinExistence type="predicted"/>
<reference evidence="2" key="1">
    <citation type="journal article" date="2022" name="Mol. Ecol. Resour.">
        <title>The genomes of chicory, endive, great burdock and yacon provide insights into Asteraceae palaeo-polyploidization history and plant inulin production.</title>
        <authorList>
            <person name="Fan W."/>
            <person name="Wang S."/>
            <person name="Wang H."/>
            <person name="Wang A."/>
            <person name="Jiang F."/>
            <person name="Liu H."/>
            <person name="Zhao H."/>
            <person name="Xu D."/>
            <person name="Zhang Y."/>
        </authorList>
    </citation>
    <scope>NUCLEOTIDE SEQUENCE [LARGE SCALE GENOMIC DNA]</scope>
    <source>
        <strain evidence="2">cv. Punajuju</strain>
    </source>
</reference>
<reference evidence="1 2" key="2">
    <citation type="journal article" date="2022" name="Mol. Ecol. Resour.">
        <title>The genomes of chicory, endive, great burdock and yacon provide insights into Asteraceae paleo-polyploidization history and plant inulin production.</title>
        <authorList>
            <person name="Fan W."/>
            <person name="Wang S."/>
            <person name="Wang H."/>
            <person name="Wang A."/>
            <person name="Jiang F."/>
            <person name="Liu H."/>
            <person name="Zhao H."/>
            <person name="Xu D."/>
            <person name="Zhang Y."/>
        </authorList>
    </citation>
    <scope>NUCLEOTIDE SEQUENCE [LARGE SCALE GENOMIC DNA]</scope>
    <source>
        <strain evidence="2">cv. Punajuju</strain>
        <tissue evidence="1">Leaves</tissue>
    </source>
</reference>
<keyword evidence="2" id="KW-1185">Reference proteome</keyword>
<dbReference type="Proteomes" id="UP001055811">
    <property type="component" value="Linkage Group LG02"/>
</dbReference>
<name>A0ACB9G7J6_CICIN</name>
<accession>A0ACB9G7J6</accession>